<proteinExistence type="inferred from homology"/>
<protein>
    <submittedName>
        <fullName evidence="9">Transcriptional repressor</fullName>
    </submittedName>
</protein>
<dbReference type="GO" id="GO:0003700">
    <property type="term" value="F:DNA-binding transcription factor activity"/>
    <property type="evidence" value="ECO:0007669"/>
    <property type="project" value="InterPro"/>
</dbReference>
<evidence type="ECO:0000313" key="9">
    <source>
        <dbReference type="EMBL" id="MBW4547947.1"/>
    </source>
</evidence>
<feature type="binding site" evidence="7">
    <location>
        <position position="121"/>
    </location>
    <ligand>
        <name>Zn(2+)</name>
        <dbReference type="ChEBI" id="CHEBI:29105"/>
    </ligand>
</feature>
<dbReference type="Pfam" id="PF01475">
    <property type="entry name" value="FUR"/>
    <property type="match status" value="1"/>
</dbReference>
<keyword evidence="8" id="KW-0408">Iron</keyword>
<evidence type="ECO:0000256" key="4">
    <source>
        <dbReference type="ARBA" id="ARBA00023015"/>
    </source>
</evidence>
<dbReference type="AlphaFoldDB" id="A0A951UCH2"/>
<dbReference type="Gene3D" id="3.30.1490.190">
    <property type="match status" value="1"/>
</dbReference>
<evidence type="ECO:0000256" key="6">
    <source>
        <dbReference type="ARBA" id="ARBA00023163"/>
    </source>
</evidence>
<keyword evidence="6" id="KW-0804">Transcription</keyword>
<feature type="binding site" evidence="8">
    <location>
        <position position="113"/>
    </location>
    <ligand>
        <name>Fe cation</name>
        <dbReference type="ChEBI" id="CHEBI:24875"/>
    </ligand>
</feature>
<dbReference type="GO" id="GO:0000976">
    <property type="term" value="F:transcription cis-regulatory region binding"/>
    <property type="evidence" value="ECO:0007669"/>
    <property type="project" value="TreeGrafter"/>
</dbReference>
<dbReference type="InterPro" id="IPR002481">
    <property type="entry name" value="FUR"/>
</dbReference>
<dbReference type="EMBL" id="JAHHIF010000051">
    <property type="protein sequence ID" value="MBW4547947.1"/>
    <property type="molecule type" value="Genomic_DNA"/>
</dbReference>
<dbReference type="CDD" id="cd07153">
    <property type="entry name" value="Fur_like"/>
    <property type="match status" value="1"/>
</dbReference>
<evidence type="ECO:0000313" key="10">
    <source>
        <dbReference type="Proteomes" id="UP000753908"/>
    </source>
</evidence>
<comment type="cofactor">
    <cofactor evidence="8">
        <name>Mn(2+)</name>
        <dbReference type="ChEBI" id="CHEBI:29035"/>
    </cofactor>
    <cofactor evidence="8">
        <name>Fe(2+)</name>
        <dbReference type="ChEBI" id="CHEBI:29033"/>
    </cofactor>
    <text evidence="8">Binds 1 Mn(2+) or Fe(2+) ion per subunit.</text>
</comment>
<dbReference type="FunFam" id="1.10.10.10:FF:000459">
    <property type="entry name" value="Ferric uptake regulation protein"/>
    <property type="match status" value="1"/>
</dbReference>
<comment type="similarity">
    <text evidence="1">Belongs to the Fur family.</text>
</comment>
<feature type="binding site" evidence="7">
    <location>
        <position position="84"/>
    </location>
    <ligand>
        <name>Zn(2+)</name>
        <dbReference type="ChEBI" id="CHEBI:29105"/>
    </ligand>
</feature>
<reference evidence="9" key="1">
    <citation type="submission" date="2021-05" db="EMBL/GenBank/DDBJ databases">
        <authorList>
            <person name="Pietrasiak N."/>
            <person name="Ward R."/>
            <person name="Stajich J.E."/>
            <person name="Kurbessoian T."/>
        </authorList>
    </citation>
    <scope>NUCLEOTIDE SEQUENCE</scope>
    <source>
        <strain evidence="9">CPER-KK1</strain>
    </source>
</reference>
<evidence type="ECO:0000256" key="8">
    <source>
        <dbReference type="PIRSR" id="PIRSR602481-2"/>
    </source>
</evidence>
<dbReference type="GO" id="GO:0045892">
    <property type="term" value="P:negative regulation of DNA-templated transcription"/>
    <property type="evidence" value="ECO:0007669"/>
    <property type="project" value="TreeGrafter"/>
</dbReference>
<keyword evidence="3 7" id="KW-0862">Zinc</keyword>
<feature type="binding site" evidence="7">
    <location>
        <position position="124"/>
    </location>
    <ligand>
        <name>Zn(2+)</name>
        <dbReference type="ChEBI" id="CHEBI:29105"/>
    </ligand>
</feature>
<name>A0A951UCH2_9CYAN</name>
<accession>A0A951UCH2</accession>
<evidence type="ECO:0000256" key="2">
    <source>
        <dbReference type="ARBA" id="ARBA00022491"/>
    </source>
</evidence>
<gene>
    <name evidence="9" type="ORF">KME25_26420</name>
</gene>
<evidence type="ECO:0000256" key="1">
    <source>
        <dbReference type="ARBA" id="ARBA00007957"/>
    </source>
</evidence>
<dbReference type="SUPFAM" id="SSF46785">
    <property type="entry name" value="Winged helix' DNA-binding domain"/>
    <property type="match status" value="1"/>
</dbReference>
<keyword evidence="5" id="KW-0238">DNA-binding</keyword>
<dbReference type="Gene3D" id="1.10.10.10">
    <property type="entry name" value="Winged helix-like DNA-binding domain superfamily/Winged helix DNA-binding domain"/>
    <property type="match status" value="1"/>
</dbReference>
<dbReference type="Proteomes" id="UP000753908">
    <property type="component" value="Unassembled WGS sequence"/>
</dbReference>
<evidence type="ECO:0000256" key="7">
    <source>
        <dbReference type="PIRSR" id="PIRSR602481-1"/>
    </source>
</evidence>
<organism evidence="9 10">
    <name type="scientific">Symplocastrum torsivum CPER-KK1</name>
    <dbReference type="NCBI Taxonomy" id="450513"/>
    <lineage>
        <taxon>Bacteria</taxon>
        <taxon>Bacillati</taxon>
        <taxon>Cyanobacteriota</taxon>
        <taxon>Cyanophyceae</taxon>
        <taxon>Oscillatoriophycideae</taxon>
        <taxon>Oscillatoriales</taxon>
        <taxon>Microcoleaceae</taxon>
        <taxon>Symplocastrum</taxon>
    </lineage>
</organism>
<dbReference type="GO" id="GO:0008270">
    <property type="term" value="F:zinc ion binding"/>
    <property type="evidence" value="ECO:0007669"/>
    <property type="project" value="TreeGrafter"/>
</dbReference>
<dbReference type="InterPro" id="IPR036390">
    <property type="entry name" value="WH_DNA-bd_sf"/>
</dbReference>
<feature type="binding site" evidence="7">
    <location>
        <position position="81"/>
    </location>
    <ligand>
        <name>Zn(2+)</name>
        <dbReference type="ChEBI" id="CHEBI:29105"/>
    </ligand>
</feature>
<evidence type="ECO:0000256" key="5">
    <source>
        <dbReference type="ARBA" id="ARBA00023125"/>
    </source>
</evidence>
<reference evidence="9" key="2">
    <citation type="journal article" date="2022" name="Microbiol. Resour. Announc.">
        <title>Metagenome Sequencing to Explore Phylogenomics of Terrestrial Cyanobacteria.</title>
        <authorList>
            <person name="Ward R.D."/>
            <person name="Stajich J.E."/>
            <person name="Johansen J.R."/>
            <person name="Huntemann M."/>
            <person name="Clum A."/>
            <person name="Foster B."/>
            <person name="Foster B."/>
            <person name="Roux S."/>
            <person name="Palaniappan K."/>
            <person name="Varghese N."/>
            <person name="Mukherjee S."/>
            <person name="Reddy T.B.K."/>
            <person name="Daum C."/>
            <person name="Copeland A."/>
            <person name="Chen I.A."/>
            <person name="Ivanova N.N."/>
            <person name="Kyrpides N.C."/>
            <person name="Shapiro N."/>
            <person name="Eloe-Fadrosh E.A."/>
            <person name="Pietrasiak N."/>
        </authorList>
    </citation>
    <scope>NUCLEOTIDE SEQUENCE</scope>
    <source>
        <strain evidence="9">CPER-KK1</strain>
    </source>
</reference>
<dbReference type="PANTHER" id="PTHR33202:SF19">
    <property type="entry name" value="FERRIC UPTAKE REGULATION PROTEIN"/>
    <property type="match status" value="1"/>
</dbReference>
<dbReference type="InterPro" id="IPR036388">
    <property type="entry name" value="WH-like_DNA-bd_sf"/>
</dbReference>
<dbReference type="PANTHER" id="PTHR33202">
    <property type="entry name" value="ZINC UPTAKE REGULATION PROTEIN"/>
    <property type="match status" value="1"/>
</dbReference>
<keyword evidence="7" id="KW-0479">Metal-binding</keyword>
<dbReference type="GO" id="GO:1900376">
    <property type="term" value="P:regulation of secondary metabolite biosynthetic process"/>
    <property type="evidence" value="ECO:0007669"/>
    <property type="project" value="TreeGrafter"/>
</dbReference>
<dbReference type="InterPro" id="IPR043135">
    <property type="entry name" value="Fur_C"/>
</dbReference>
<evidence type="ECO:0000256" key="3">
    <source>
        <dbReference type="ARBA" id="ARBA00022833"/>
    </source>
</evidence>
<sequence length="139" mass="15754">MKLQRTRSQARILNLLTTLNRAVSAQDIYVELRNLDQSMGLATVYRALEALKLEGVVQVRTLTNGESLYSGVQRDQHHLTCLNCGESIPIDECPVHQLENELQDSHQFKIYYHTLEFFGLCDRCAVASDTETADSTTHQ</sequence>
<comment type="cofactor">
    <cofactor evidence="7">
        <name>Zn(2+)</name>
        <dbReference type="ChEBI" id="CHEBI:29105"/>
    </cofactor>
    <text evidence="7">Binds 1 zinc ion per subunit.</text>
</comment>
<keyword evidence="2" id="KW-0678">Repressor</keyword>
<comment type="caution">
    <text evidence="9">The sequence shown here is derived from an EMBL/GenBank/DDBJ whole genome shotgun (WGS) entry which is preliminary data.</text>
</comment>
<keyword evidence="4" id="KW-0805">Transcription regulation</keyword>